<proteinExistence type="predicted"/>
<evidence type="ECO:0000256" key="1">
    <source>
        <dbReference type="SAM" id="Phobius"/>
    </source>
</evidence>
<evidence type="ECO:0000313" key="2">
    <source>
        <dbReference type="EMBL" id="PIR82726.1"/>
    </source>
</evidence>
<dbReference type="EMBL" id="PFBM01000007">
    <property type="protein sequence ID" value="PIR82726.1"/>
    <property type="molecule type" value="Genomic_DNA"/>
</dbReference>
<feature type="transmembrane region" description="Helical" evidence="1">
    <location>
        <begin position="28"/>
        <end position="46"/>
    </location>
</feature>
<protein>
    <submittedName>
        <fullName evidence="2">Uncharacterized protein</fullName>
    </submittedName>
</protein>
<dbReference type="Proteomes" id="UP000231379">
    <property type="component" value="Unassembled WGS sequence"/>
</dbReference>
<sequence>MKEEFDAAATEETLGEHLREYRPIYKRWWFWAALIPLLLLVALVIYRIPAVAEQQRTAETVAFIESQRITLDDVMGTYLPPHPDPSAANATIEGIDVNQNGIRDDVELAIFERYPDEPKIRAAMLQYAMALQQELNLVINKSSWVAATQQIGRAFGCIYENVESESISDITSLKNEVEELVRNTQERNLRYLQLTQFQTTFSASELENCDVVF</sequence>
<name>A0A2H0UAK1_9BACT</name>
<evidence type="ECO:0000313" key="3">
    <source>
        <dbReference type="Proteomes" id="UP000231379"/>
    </source>
</evidence>
<gene>
    <name evidence="2" type="ORF">COU20_00920</name>
</gene>
<dbReference type="AlphaFoldDB" id="A0A2H0UAK1"/>
<reference evidence="3" key="1">
    <citation type="submission" date="2017-09" db="EMBL/GenBank/DDBJ databases">
        <title>Depth-based differentiation of microbial function through sediment-hosted aquifers and enrichment of novel symbionts in the deep terrestrial subsurface.</title>
        <authorList>
            <person name="Probst A.J."/>
            <person name="Ladd B."/>
            <person name="Jarett J.K."/>
            <person name="Geller-Mcgrath D.E."/>
            <person name="Sieber C.M.K."/>
            <person name="Emerson J.B."/>
            <person name="Anantharaman K."/>
            <person name="Thomas B.C."/>
            <person name="Malmstrom R."/>
            <person name="Stieglmeier M."/>
            <person name="Klingl A."/>
            <person name="Woyke T."/>
            <person name="Ryan C.M."/>
            <person name="Banfield J.F."/>
        </authorList>
    </citation>
    <scope>NUCLEOTIDE SEQUENCE [LARGE SCALE GENOMIC DNA]</scope>
</reference>
<accession>A0A2H0UAK1</accession>
<keyword evidence="1" id="KW-0812">Transmembrane</keyword>
<organism evidence="2 3">
    <name type="scientific">Candidatus Kaiserbacteria bacterium CG10_big_fil_rev_8_21_14_0_10_59_10</name>
    <dbReference type="NCBI Taxonomy" id="1974612"/>
    <lineage>
        <taxon>Bacteria</taxon>
        <taxon>Candidatus Kaiseribacteriota</taxon>
    </lineage>
</organism>
<comment type="caution">
    <text evidence="2">The sequence shown here is derived from an EMBL/GenBank/DDBJ whole genome shotgun (WGS) entry which is preliminary data.</text>
</comment>
<keyword evidence="1" id="KW-1133">Transmembrane helix</keyword>
<keyword evidence="1" id="KW-0472">Membrane</keyword>